<accession>A0A0F9GA08</accession>
<protein>
    <submittedName>
        <fullName evidence="1">Uncharacterized protein</fullName>
    </submittedName>
</protein>
<name>A0A0F9GA08_9ZZZZ</name>
<comment type="caution">
    <text evidence="1">The sequence shown here is derived from an EMBL/GenBank/DDBJ whole genome shotgun (WGS) entry which is preliminary data.</text>
</comment>
<sequence length="208" mass="24640">MIRWPKMQCVEMRFLKGTDIGEWMRIRHWTLVERDYDLDRLWAAPCWIGWLYRLLPNHFNVNLTAWKTEPSHFLANVAAPTWRFGFLIRNRIPAVLVEMGGGSYDSQYRFYLPWGLRLYCRLTTLKWPMRRPWASLPFSRRVRLWFLVRRARRQQDRLGEWLPNPVSCMSGNPWLPSGQSPCLRYSWCAGPKARPPTPCPGCGSLEVV</sequence>
<organism evidence="1">
    <name type="scientific">marine sediment metagenome</name>
    <dbReference type="NCBI Taxonomy" id="412755"/>
    <lineage>
        <taxon>unclassified sequences</taxon>
        <taxon>metagenomes</taxon>
        <taxon>ecological metagenomes</taxon>
    </lineage>
</organism>
<reference evidence="1" key="1">
    <citation type="journal article" date="2015" name="Nature">
        <title>Complex archaea that bridge the gap between prokaryotes and eukaryotes.</title>
        <authorList>
            <person name="Spang A."/>
            <person name="Saw J.H."/>
            <person name="Jorgensen S.L."/>
            <person name="Zaremba-Niedzwiedzka K."/>
            <person name="Martijn J."/>
            <person name="Lind A.E."/>
            <person name="van Eijk R."/>
            <person name="Schleper C."/>
            <person name="Guy L."/>
            <person name="Ettema T.J."/>
        </authorList>
    </citation>
    <scope>NUCLEOTIDE SEQUENCE</scope>
</reference>
<proteinExistence type="predicted"/>
<dbReference type="EMBL" id="LAZR01018650">
    <property type="protein sequence ID" value="KKL95543.1"/>
    <property type="molecule type" value="Genomic_DNA"/>
</dbReference>
<dbReference type="AlphaFoldDB" id="A0A0F9GA08"/>
<evidence type="ECO:0000313" key="1">
    <source>
        <dbReference type="EMBL" id="KKL95543.1"/>
    </source>
</evidence>
<gene>
    <name evidence="1" type="ORF">LCGC14_1853560</name>
</gene>